<dbReference type="Proteomes" id="UP001497482">
    <property type="component" value="Chromosome 2"/>
</dbReference>
<organism evidence="2 3">
    <name type="scientific">Knipowitschia caucasica</name>
    <name type="common">Caucasian dwarf goby</name>
    <name type="synonym">Pomatoschistus caucasicus</name>
    <dbReference type="NCBI Taxonomy" id="637954"/>
    <lineage>
        <taxon>Eukaryota</taxon>
        <taxon>Metazoa</taxon>
        <taxon>Chordata</taxon>
        <taxon>Craniata</taxon>
        <taxon>Vertebrata</taxon>
        <taxon>Euteleostomi</taxon>
        <taxon>Actinopterygii</taxon>
        <taxon>Neopterygii</taxon>
        <taxon>Teleostei</taxon>
        <taxon>Neoteleostei</taxon>
        <taxon>Acanthomorphata</taxon>
        <taxon>Gobiaria</taxon>
        <taxon>Gobiiformes</taxon>
        <taxon>Gobioidei</taxon>
        <taxon>Gobiidae</taxon>
        <taxon>Gobiinae</taxon>
        <taxon>Knipowitschia</taxon>
    </lineage>
</organism>
<gene>
    <name evidence="2" type="ORF">KC01_LOCUS22267</name>
</gene>
<accession>A0AAV2KSZ7</accession>
<evidence type="ECO:0000256" key="1">
    <source>
        <dbReference type="SAM" id="MobiDB-lite"/>
    </source>
</evidence>
<feature type="region of interest" description="Disordered" evidence="1">
    <location>
        <begin position="1"/>
        <end position="48"/>
    </location>
</feature>
<keyword evidence="3" id="KW-1185">Reference proteome</keyword>
<evidence type="ECO:0000313" key="2">
    <source>
        <dbReference type="EMBL" id="CAL1593117.1"/>
    </source>
</evidence>
<reference evidence="2 3" key="1">
    <citation type="submission" date="2024-04" db="EMBL/GenBank/DDBJ databases">
        <authorList>
            <person name="Waldvogel A.-M."/>
            <person name="Schoenle A."/>
        </authorList>
    </citation>
    <scope>NUCLEOTIDE SEQUENCE [LARGE SCALE GENOMIC DNA]</scope>
</reference>
<name>A0AAV2KSZ7_KNICA</name>
<feature type="compositionally biased region" description="Basic and acidic residues" evidence="1">
    <location>
        <begin position="19"/>
        <end position="28"/>
    </location>
</feature>
<evidence type="ECO:0000313" key="3">
    <source>
        <dbReference type="Proteomes" id="UP001497482"/>
    </source>
</evidence>
<dbReference type="AlphaFoldDB" id="A0AAV2KSZ7"/>
<sequence length="123" mass="13717">MCASSSDSVPGRLPGATVHSRDREESKGRRATHAPSRLQFQNTARHQPCKEEKGELGGFVGGERGGLFHGCGLLPAPEMLLWLRQDEMSVQELLQRVQCVITHVVSPFHVHFLLHFFLFLEVG</sequence>
<proteinExistence type="predicted"/>
<protein>
    <submittedName>
        <fullName evidence="2">Uncharacterized protein</fullName>
    </submittedName>
</protein>
<dbReference type="EMBL" id="OZ035824">
    <property type="protein sequence ID" value="CAL1593117.1"/>
    <property type="molecule type" value="Genomic_DNA"/>
</dbReference>